<organism evidence="5 6">
    <name type="scientific">Benzoatithermus flavus</name>
    <dbReference type="NCBI Taxonomy" id="3108223"/>
    <lineage>
        <taxon>Bacteria</taxon>
        <taxon>Pseudomonadati</taxon>
        <taxon>Pseudomonadota</taxon>
        <taxon>Alphaproteobacteria</taxon>
        <taxon>Geminicoccales</taxon>
        <taxon>Geminicoccaceae</taxon>
        <taxon>Benzoatithermus</taxon>
    </lineage>
</organism>
<gene>
    <name evidence="5" type="ORF">U1T56_16405</name>
</gene>
<evidence type="ECO:0000313" key="6">
    <source>
        <dbReference type="Proteomes" id="UP001375743"/>
    </source>
</evidence>
<dbReference type="InterPro" id="IPR007129">
    <property type="entry name" value="Ubiqinol_cyt_c_chaperone_CPB3"/>
</dbReference>
<keyword evidence="6" id="KW-1185">Reference proteome</keyword>
<dbReference type="InterPro" id="IPR021150">
    <property type="entry name" value="Ubiq_cyt_c_chap"/>
</dbReference>
<name>A0ABU8XUX7_9PROT</name>
<feature type="domain" description="Ubiquinol-cytochrome c chaperone" evidence="4">
    <location>
        <begin position="61"/>
        <end position="201"/>
    </location>
</feature>
<reference evidence="5 6" key="1">
    <citation type="submission" date="2024-01" db="EMBL/GenBank/DDBJ databases">
        <title>Multi-omics insights into the function and evolution of sodium benzoate biodegradation pathways in Benzoatithermus flavus gen. nov., sp. nov. from hot spring.</title>
        <authorList>
            <person name="Hu C.-J."/>
            <person name="Li W.-J."/>
        </authorList>
    </citation>
    <scope>NUCLEOTIDE SEQUENCE [LARGE SCALE GENOMIC DNA]</scope>
    <source>
        <strain evidence="5 6">SYSU G07066</strain>
    </source>
</reference>
<dbReference type="Proteomes" id="UP001375743">
    <property type="component" value="Unassembled WGS sequence"/>
</dbReference>
<dbReference type="RefSeq" id="WP_418160581.1">
    <property type="nucleotide sequence ID" value="NZ_JBBLZC010000017.1"/>
</dbReference>
<protein>
    <submittedName>
        <fullName evidence="5">Ubiquinol-cytochrome C chaperone family protein</fullName>
    </submittedName>
</protein>
<evidence type="ECO:0000256" key="3">
    <source>
        <dbReference type="SAM" id="MobiDB-lite"/>
    </source>
</evidence>
<evidence type="ECO:0000256" key="1">
    <source>
        <dbReference type="ARBA" id="ARBA00006407"/>
    </source>
</evidence>
<dbReference type="PANTHER" id="PTHR12184">
    <property type="entry name" value="UBIQUINOL-CYTOCHROME C REDUCTASE COMPLEX ASSEMBLY FACTOR 1 FAMILY MEMBER"/>
    <property type="match status" value="1"/>
</dbReference>
<dbReference type="Pfam" id="PF03981">
    <property type="entry name" value="Ubiq_cyt_C_chap"/>
    <property type="match status" value="1"/>
</dbReference>
<feature type="region of interest" description="Disordered" evidence="3">
    <location>
        <begin position="1"/>
        <end position="22"/>
    </location>
</feature>
<comment type="similarity">
    <text evidence="2">Belongs to the UPF0174 family.</text>
</comment>
<proteinExistence type="inferred from homology"/>
<dbReference type="PANTHER" id="PTHR12184:SF1">
    <property type="entry name" value="UBIQUINOL-CYTOCHROME-C REDUCTASE COMPLEX ASSEMBLY FACTOR 1"/>
    <property type="match status" value="1"/>
</dbReference>
<accession>A0ABU8XUX7</accession>
<evidence type="ECO:0000313" key="5">
    <source>
        <dbReference type="EMBL" id="MEK0084736.1"/>
    </source>
</evidence>
<evidence type="ECO:0000259" key="4">
    <source>
        <dbReference type="Pfam" id="PF03981"/>
    </source>
</evidence>
<dbReference type="EMBL" id="JBBLZC010000017">
    <property type="protein sequence ID" value="MEK0084736.1"/>
    <property type="molecule type" value="Genomic_DNA"/>
</dbReference>
<comment type="caution">
    <text evidence="5">The sequence shown here is derived from an EMBL/GenBank/DDBJ whole genome shotgun (WGS) entry which is preliminary data.</text>
</comment>
<evidence type="ECO:0000256" key="2">
    <source>
        <dbReference type="ARBA" id="ARBA00006436"/>
    </source>
</evidence>
<comment type="similarity">
    <text evidence="1">Belongs to the CBP3 family.</text>
</comment>
<sequence length="204" mass="22495">MARSGLVAYSESDGQSAAGSGPSWWQRVRSWLRGRRARRDAAHALYVALVEQARTSVFYAAWGVPDSRDGRLEMVMLHAILVMRRLRHEGAPGLELAQALFDVMFADLDRHLREWGVGDLSVGKHVKKLAQSFFGRAAAIDPLLDGADPAALDEVLRRNVYTEAAAPDAVAIRRLGTYLCDQDRWLARGDGAALLAGRIEFARP</sequence>